<reference evidence="3" key="1">
    <citation type="journal article" date="2013" name="Genome Announc.">
        <title>Draft Genome Sequence of Streptomyces bottropensis ATCC 25435, a Bottromycin-Producing Actinomycete.</title>
        <authorList>
            <person name="Zhang H."/>
            <person name="Zhou W."/>
            <person name="Zhuang Y."/>
            <person name="Liang X."/>
            <person name="Liu T."/>
        </authorList>
    </citation>
    <scope>NUCLEOTIDE SEQUENCE [LARGE SCALE GENOMIC DNA]</scope>
    <source>
        <strain evidence="3">ATCC 25435</strain>
    </source>
</reference>
<feature type="region of interest" description="Disordered" evidence="1">
    <location>
        <begin position="35"/>
        <end position="58"/>
    </location>
</feature>
<evidence type="ECO:0000313" key="2">
    <source>
        <dbReference type="EMBL" id="EMF52805.1"/>
    </source>
</evidence>
<organism evidence="2 3">
    <name type="scientific">Streptomyces bottropensis ATCC 25435</name>
    <dbReference type="NCBI Taxonomy" id="1054862"/>
    <lineage>
        <taxon>Bacteria</taxon>
        <taxon>Bacillati</taxon>
        <taxon>Actinomycetota</taxon>
        <taxon>Actinomycetes</taxon>
        <taxon>Kitasatosporales</taxon>
        <taxon>Streptomycetaceae</taxon>
        <taxon>Streptomyces</taxon>
    </lineage>
</organism>
<evidence type="ECO:0000256" key="1">
    <source>
        <dbReference type="SAM" id="MobiDB-lite"/>
    </source>
</evidence>
<protein>
    <submittedName>
        <fullName evidence="2">Uncharacterized protein</fullName>
    </submittedName>
</protein>
<name>M3FIR1_9ACTN</name>
<dbReference type="AlphaFoldDB" id="M3FIR1"/>
<accession>M3FIR1</accession>
<dbReference type="Proteomes" id="UP000030760">
    <property type="component" value="Unassembled WGS sequence"/>
</dbReference>
<sequence length="58" mass="6344">MRPVNDVCGLPVAAEFDERSGEHAAHTCRYIPAGRSPSPRRIHAGASHSLHTALRMPR</sequence>
<gene>
    <name evidence="2" type="ORF">SBD_5882</name>
</gene>
<evidence type="ECO:0000313" key="3">
    <source>
        <dbReference type="Proteomes" id="UP000030760"/>
    </source>
</evidence>
<proteinExistence type="predicted"/>
<dbReference type="EMBL" id="KB405094">
    <property type="protein sequence ID" value="EMF52805.1"/>
    <property type="molecule type" value="Genomic_DNA"/>
</dbReference>